<evidence type="ECO:0008006" key="4">
    <source>
        <dbReference type="Google" id="ProtNLM"/>
    </source>
</evidence>
<dbReference type="Gene3D" id="1.20.1250.20">
    <property type="entry name" value="MFS general substrate transporter like domains"/>
    <property type="match status" value="1"/>
</dbReference>
<feature type="transmembrane region" description="Helical" evidence="1">
    <location>
        <begin position="108"/>
        <end position="127"/>
    </location>
</feature>
<comment type="caution">
    <text evidence="2">The sequence shown here is derived from an EMBL/GenBank/DDBJ whole genome shotgun (WGS) entry which is preliminary data.</text>
</comment>
<dbReference type="RefSeq" id="WP_388347883.1">
    <property type="nucleotide sequence ID" value="NZ_JBIAFJ010000013.1"/>
</dbReference>
<dbReference type="InterPro" id="IPR036259">
    <property type="entry name" value="MFS_trans_sf"/>
</dbReference>
<reference evidence="2 3" key="1">
    <citation type="submission" date="2024-10" db="EMBL/GenBank/DDBJ databases">
        <title>The Natural Products Discovery Center: Release of the First 8490 Sequenced Strains for Exploring Actinobacteria Biosynthetic Diversity.</title>
        <authorList>
            <person name="Kalkreuter E."/>
            <person name="Kautsar S.A."/>
            <person name="Yang D."/>
            <person name="Bader C.D."/>
            <person name="Teijaro C.N."/>
            <person name="Fluegel L."/>
            <person name="Davis C.M."/>
            <person name="Simpson J.R."/>
            <person name="Lauterbach L."/>
            <person name="Steele A.D."/>
            <person name="Gui C."/>
            <person name="Meng S."/>
            <person name="Li G."/>
            <person name="Viehrig K."/>
            <person name="Ye F."/>
            <person name="Su P."/>
            <person name="Kiefer A.F."/>
            <person name="Nichols A."/>
            <person name="Cepeda A.J."/>
            <person name="Yan W."/>
            <person name="Fan B."/>
            <person name="Jiang Y."/>
            <person name="Adhikari A."/>
            <person name="Zheng C.-J."/>
            <person name="Schuster L."/>
            <person name="Cowan T.M."/>
            <person name="Smanski M.J."/>
            <person name="Chevrette M.G."/>
            <person name="De Carvalho L.P.S."/>
            <person name="Shen B."/>
        </authorList>
    </citation>
    <scope>NUCLEOTIDE SEQUENCE [LARGE SCALE GENOMIC DNA]</scope>
    <source>
        <strain evidence="2 3">NPDC007147</strain>
    </source>
</reference>
<evidence type="ECO:0000313" key="2">
    <source>
        <dbReference type="EMBL" id="MFE9171164.1"/>
    </source>
</evidence>
<feature type="transmembrane region" description="Helical" evidence="1">
    <location>
        <begin position="74"/>
        <end position="96"/>
    </location>
</feature>
<proteinExistence type="predicted"/>
<name>A0ABW6KTE3_9ACTN</name>
<feature type="transmembrane region" description="Helical" evidence="1">
    <location>
        <begin position="12"/>
        <end position="34"/>
    </location>
</feature>
<feature type="transmembrane region" description="Helical" evidence="1">
    <location>
        <begin position="46"/>
        <end position="68"/>
    </location>
</feature>
<dbReference type="Proteomes" id="UP001601197">
    <property type="component" value="Unassembled WGS sequence"/>
</dbReference>
<keyword evidence="1" id="KW-1133">Transmembrane helix</keyword>
<protein>
    <recommendedName>
        <fullName evidence="4">DUF998 domain-containing protein</fullName>
    </recommendedName>
</protein>
<evidence type="ECO:0000256" key="1">
    <source>
        <dbReference type="SAM" id="Phobius"/>
    </source>
</evidence>
<keyword evidence="1" id="KW-0812">Transmembrane</keyword>
<keyword evidence="3" id="KW-1185">Reference proteome</keyword>
<accession>A0ABW6KTE3</accession>
<evidence type="ECO:0000313" key="3">
    <source>
        <dbReference type="Proteomes" id="UP001601197"/>
    </source>
</evidence>
<keyword evidence="1" id="KW-0472">Membrane</keyword>
<sequence>MEHPHQFTPPGWYHAGFLVAATTLIGCLLGLLIPRLRTAQRLPYDRLLACSAVGFALLLSADLLFPAGPERHHVAPGGVVSVTATVAVTVAALVAVRPRGADRDRRVHLRECAFGAVLALAVVGFSVPWETTAPFVWVAASAAVAALFRAERRNGTTGVSKRG</sequence>
<dbReference type="EMBL" id="JBIAFJ010000013">
    <property type="protein sequence ID" value="MFE9171164.1"/>
    <property type="molecule type" value="Genomic_DNA"/>
</dbReference>
<organism evidence="2 3">
    <name type="scientific">Streptomyces kebangsaanensis</name>
    <dbReference type="NCBI Taxonomy" id="864058"/>
    <lineage>
        <taxon>Bacteria</taxon>
        <taxon>Bacillati</taxon>
        <taxon>Actinomycetota</taxon>
        <taxon>Actinomycetes</taxon>
        <taxon>Kitasatosporales</taxon>
        <taxon>Streptomycetaceae</taxon>
        <taxon>Streptomyces</taxon>
    </lineage>
</organism>
<feature type="transmembrane region" description="Helical" evidence="1">
    <location>
        <begin position="133"/>
        <end position="150"/>
    </location>
</feature>
<gene>
    <name evidence="2" type="ORF">ACFYNZ_16840</name>
</gene>